<comment type="caution">
    <text evidence="2">The sequence shown here is derived from an EMBL/GenBank/DDBJ whole genome shotgun (WGS) entry which is preliminary data.</text>
</comment>
<evidence type="ECO:0000313" key="2">
    <source>
        <dbReference type="EMBL" id="MDN4480334.1"/>
    </source>
</evidence>
<dbReference type="RefSeq" id="WP_301141707.1">
    <property type="nucleotide sequence ID" value="NZ_JAUHQA010000001.1"/>
</dbReference>
<dbReference type="Proteomes" id="UP001172708">
    <property type="component" value="Unassembled WGS sequence"/>
</dbReference>
<sequence>MATSRNDAQDRDSHDSDALEHLADELGHDADAFTPDVESTPRDLPGRRPGAALASEARPTTGPAAVLLDIGTSRRDGFTHVLWVSHLAESLLGPQGYDELRDTVGTTAGVRNVEWEGADHLHVDAPDRDHEELLRDARAAVAELLD</sequence>
<name>A0ABT8GGE8_9MICO</name>
<gene>
    <name evidence="2" type="ORF">QQX02_05290</name>
</gene>
<evidence type="ECO:0000313" key="3">
    <source>
        <dbReference type="Proteomes" id="UP001172708"/>
    </source>
</evidence>
<evidence type="ECO:0000256" key="1">
    <source>
        <dbReference type="SAM" id="MobiDB-lite"/>
    </source>
</evidence>
<organism evidence="2 3">
    <name type="scientific">Demequina muriae</name>
    <dbReference type="NCBI Taxonomy" id="3051664"/>
    <lineage>
        <taxon>Bacteria</taxon>
        <taxon>Bacillati</taxon>
        <taxon>Actinomycetota</taxon>
        <taxon>Actinomycetes</taxon>
        <taxon>Micrococcales</taxon>
        <taxon>Demequinaceae</taxon>
        <taxon>Demequina</taxon>
    </lineage>
</organism>
<accession>A0ABT8GGE8</accession>
<feature type="region of interest" description="Disordered" evidence="1">
    <location>
        <begin position="1"/>
        <end position="62"/>
    </location>
</feature>
<keyword evidence="3" id="KW-1185">Reference proteome</keyword>
<proteinExistence type="predicted"/>
<dbReference type="EMBL" id="JAUHQA010000001">
    <property type="protein sequence ID" value="MDN4480334.1"/>
    <property type="molecule type" value="Genomic_DNA"/>
</dbReference>
<feature type="compositionally biased region" description="Basic and acidic residues" evidence="1">
    <location>
        <begin position="7"/>
        <end position="31"/>
    </location>
</feature>
<protein>
    <submittedName>
        <fullName evidence="2">Uncharacterized protein</fullName>
    </submittedName>
</protein>
<reference evidence="2" key="1">
    <citation type="submission" date="2023-06" db="EMBL/GenBank/DDBJ databases">
        <title>Egi l300058.</title>
        <authorList>
            <person name="Gao L."/>
            <person name="Fang B.-Z."/>
            <person name="Li W.-J."/>
        </authorList>
    </citation>
    <scope>NUCLEOTIDE SEQUENCE</scope>
    <source>
        <strain evidence="2">EGI L300058</strain>
    </source>
</reference>